<evidence type="ECO:0000313" key="4">
    <source>
        <dbReference type="EMBL" id="MCE4556569.1"/>
    </source>
</evidence>
<accession>A0ABS8XV53</accession>
<protein>
    <submittedName>
        <fullName evidence="4">Helix-turn-helix transcriptional regulator</fullName>
    </submittedName>
</protein>
<dbReference type="SUPFAM" id="SSF52540">
    <property type="entry name" value="P-loop containing nucleoside triphosphate hydrolases"/>
    <property type="match status" value="1"/>
</dbReference>
<dbReference type="Pfam" id="PF00486">
    <property type="entry name" value="Trans_reg_C"/>
    <property type="match status" value="1"/>
</dbReference>
<feature type="DNA-binding region" description="OmpR/PhoB-type" evidence="2">
    <location>
        <begin position="14"/>
        <end position="112"/>
    </location>
</feature>
<sequence length="938" mass="101389">MPGVLGSPTDPEFERALNFGPFTLDPARKRLMQGGDVVRLGSRALDLLVALVERAGDVVSHADLFAQVWPRTVVEESSLRVHMSALRKALGDGVDGRRYIASLPGRGYSFVMNVTQTQTSCVPPGAMTVAPMSPRLLPTRLTGIVGRDQELDVLSAKLERSRLVTIVSPGGMGKTTVALALAAAAVHRHADGACFVDLAPLDDASLVPHALAAAAGVAAPESDPLPLLDEALAARDLLIVLDNCEHLAAAAAALAERLLRVAPRVRILATSREPLEAETETIYRLDPLAVPPLETASSVEDALAFASLRLFVERAAASDNDFLLSPTNLAASIRICRHLDGMPLAIELAASRVGNLGIQALADRLDDVFRLLRRGRRTALPRHQTLQALLDWSHDLMEADTRAVLHRLSVFRSSFDLQAAAEVAGCERIPRRRVITCVLDLVSRSLVVLEPGGAARYRLLFVARLYAAERLAEDGDVQAVARRHALSMRDLLARANAELRNPDTPLALWRSVHAAAMPDVRAALDWTHGPGADPVLGAELVIESGRLQLEIGLNDEFLPRALAGLAALRSHADPNASLGLQLLTLLCMVSGQCLLDHIIPADTPAQLEDLAYRIGSPEQQRMALFALCVNAFGKGDYPTVVSRAARYAALPVDPLDPTHAAATMAGWRFEALGRHYLGQYEAAWKSCERVLEHAGPWRAGSYTQLPLPVSMGTLQARIRWMQGFADEALDRALELLRFCEAAHPFALSHTLSLALMPILLWRGDDAQALSFLVRLVDHELTHAQSFWMAWPHTYCKVLALRGHDVDALRARLGNTDRGNDMQTDMLSTLAPQFVGPAVLERVGSGTVGWCAPEVLRVVGERANDELQLLRAVALARSQGARAWELRAVTSLAAQWQDAGRRDPARALLQEALAGITEGGGTADLRRAAALLSACDTVN</sequence>
<organism evidence="4 5">
    <name type="scientific">Pelomonas cellulosilytica</name>
    <dbReference type="NCBI Taxonomy" id="2906762"/>
    <lineage>
        <taxon>Bacteria</taxon>
        <taxon>Pseudomonadati</taxon>
        <taxon>Pseudomonadota</taxon>
        <taxon>Betaproteobacteria</taxon>
        <taxon>Burkholderiales</taxon>
        <taxon>Sphaerotilaceae</taxon>
        <taxon>Roseateles</taxon>
    </lineage>
</organism>
<dbReference type="PANTHER" id="PTHR47691:SF3">
    <property type="entry name" value="HTH-TYPE TRANSCRIPTIONAL REGULATOR RV0890C-RELATED"/>
    <property type="match status" value="1"/>
</dbReference>
<evidence type="ECO:0000259" key="3">
    <source>
        <dbReference type="PROSITE" id="PS51755"/>
    </source>
</evidence>
<dbReference type="CDD" id="cd00383">
    <property type="entry name" value="trans_reg_C"/>
    <property type="match status" value="1"/>
</dbReference>
<evidence type="ECO:0000256" key="2">
    <source>
        <dbReference type="PROSITE-ProRule" id="PRU01091"/>
    </source>
</evidence>
<keyword evidence="1 2" id="KW-0238">DNA-binding</keyword>
<evidence type="ECO:0000313" key="5">
    <source>
        <dbReference type="Proteomes" id="UP001200741"/>
    </source>
</evidence>
<dbReference type="RefSeq" id="WP_233373617.1">
    <property type="nucleotide sequence ID" value="NZ_JAJTWU010000008.1"/>
</dbReference>
<name>A0ABS8XV53_9BURK</name>
<dbReference type="InterPro" id="IPR001867">
    <property type="entry name" value="OmpR/PhoB-type_DNA-bd"/>
</dbReference>
<dbReference type="InterPro" id="IPR036388">
    <property type="entry name" value="WH-like_DNA-bd_sf"/>
</dbReference>
<dbReference type="EMBL" id="JAJTWU010000008">
    <property type="protein sequence ID" value="MCE4556569.1"/>
    <property type="molecule type" value="Genomic_DNA"/>
</dbReference>
<dbReference type="InterPro" id="IPR027417">
    <property type="entry name" value="P-loop_NTPase"/>
</dbReference>
<dbReference type="PANTHER" id="PTHR47691">
    <property type="entry name" value="REGULATOR-RELATED"/>
    <property type="match status" value="1"/>
</dbReference>
<dbReference type="PRINTS" id="PR00364">
    <property type="entry name" value="DISEASERSIST"/>
</dbReference>
<dbReference type="InterPro" id="IPR058852">
    <property type="entry name" value="HTH_77"/>
</dbReference>
<gene>
    <name evidence="4" type="ORF">LXT13_19410</name>
</gene>
<dbReference type="SMART" id="SM00862">
    <property type="entry name" value="Trans_reg_C"/>
    <property type="match status" value="1"/>
</dbReference>
<dbReference type="Pfam" id="PF25872">
    <property type="entry name" value="HTH_77"/>
    <property type="match status" value="1"/>
</dbReference>
<reference evidence="4 5" key="1">
    <citation type="submission" date="2021-12" db="EMBL/GenBank/DDBJ databases">
        <title>Genome seq of P8.</title>
        <authorList>
            <person name="Seo T."/>
        </authorList>
    </citation>
    <scope>NUCLEOTIDE SEQUENCE [LARGE SCALE GENOMIC DNA]</scope>
    <source>
        <strain evidence="4 5">P8</strain>
    </source>
</reference>
<evidence type="ECO:0000256" key="1">
    <source>
        <dbReference type="ARBA" id="ARBA00023125"/>
    </source>
</evidence>
<dbReference type="Proteomes" id="UP001200741">
    <property type="component" value="Unassembled WGS sequence"/>
</dbReference>
<dbReference type="Gene3D" id="1.10.10.10">
    <property type="entry name" value="Winged helix-like DNA-binding domain superfamily/Winged helix DNA-binding domain"/>
    <property type="match status" value="1"/>
</dbReference>
<dbReference type="Gene3D" id="3.40.50.300">
    <property type="entry name" value="P-loop containing nucleotide triphosphate hydrolases"/>
    <property type="match status" value="1"/>
</dbReference>
<comment type="caution">
    <text evidence="4">The sequence shown here is derived from an EMBL/GenBank/DDBJ whole genome shotgun (WGS) entry which is preliminary data.</text>
</comment>
<keyword evidence="5" id="KW-1185">Reference proteome</keyword>
<dbReference type="InterPro" id="IPR016032">
    <property type="entry name" value="Sig_transdc_resp-reg_C-effctor"/>
</dbReference>
<proteinExistence type="predicted"/>
<dbReference type="PROSITE" id="PS51755">
    <property type="entry name" value="OMPR_PHOB"/>
    <property type="match status" value="1"/>
</dbReference>
<feature type="domain" description="OmpR/PhoB-type" evidence="3">
    <location>
        <begin position="14"/>
        <end position="112"/>
    </location>
</feature>
<dbReference type="SUPFAM" id="SSF46894">
    <property type="entry name" value="C-terminal effector domain of the bipartite response regulators"/>
    <property type="match status" value="1"/>
</dbReference>